<proteinExistence type="predicted"/>
<dbReference type="Proteomes" id="UP000799424">
    <property type="component" value="Unassembled WGS sequence"/>
</dbReference>
<accession>A0A6A7AA30</accession>
<evidence type="ECO:0000313" key="3">
    <source>
        <dbReference type="Proteomes" id="UP000799424"/>
    </source>
</evidence>
<organism evidence="2 3">
    <name type="scientific">Ophiobolus disseminans</name>
    <dbReference type="NCBI Taxonomy" id="1469910"/>
    <lineage>
        <taxon>Eukaryota</taxon>
        <taxon>Fungi</taxon>
        <taxon>Dikarya</taxon>
        <taxon>Ascomycota</taxon>
        <taxon>Pezizomycotina</taxon>
        <taxon>Dothideomycetes</taxon>
        <taxon>Pleosporomycetidae</taxon>
        <taxon>Pleosporales</taxon>
        <taxon>Pleosporineae</taxon>
        <taxon>Phaeosphaeriaceae</taxon>
        <taxon>Ophiobolus</taxon>
    </lineage>
</organism>
<evidence type="ECO:0000256" key="1">
    <source>
        <dbReference type="SAM" id="MobiDB-lite"/>
    </source>
</evidence>
<feature type="compositionally biased region" description="Low complexity" evidence="1">
    <location>
        <begin position="95"/>
        <end position="106"/>
    </location>
</feature>
<name>A0A6A7AA30_9PLEO</name>
<feature type="compositionally biased region" description="Polar residues" evidence="1">
    <location>
        <begin position="117"/>
        <end position="145"/>
    </location>
</feature>
<reference evidence="2" key="1">
    <citation type="journal article" date="2020" name="Stud. Mycol.">
        <title>101 Dothideomycetes genomes: a test case for predicting lifestyles and emergence of pathogens.</title>
        <authorList>
            <person name="Haridas S."/>
            <person name="Albert R."/>
            <person name="Binder M."/>
            <person name="Bloem J."/>
            <person name="Labutti K."/>
            <person name="Salamov A."/>
            <person name="Andreopoulos B."/>
            <person name="Baker S."/>
            <person name="Barry K."/>
            <person name="Bills G."/>
            <person name="Bluhm B."/>
            <person name="Cannon C."/>
            <person name="Castanera R."/>
            <person name="Culley D."/>
            <person name="Daum C."/>
            <person name="Ezra D."/>
            <person name="Gonzalez J."/>
            <person name="Henrissat B."/>
            <person name="Kuo A."/>
            <person name="Liang C."/>
            <person name="Lipzen A."/>
            <person name="Lutzoni F."/>
            <person name="Magnuson J."/>
            <person name="Mondo S."/>
            <person name="Nolan M."/>
            <person name="Ohm R."/>
            <person name="Pangilinan J."/>
            <person name="Park H.-J."/>
            <person name="Ramirez L."/>
            <person name="Alfaro M."/>
            <person name="Sun H."/>
            <person name="Tritt A."/>
            <person name="Yoshinaga Y."/>
            <person name="Zwiers L.-H."/>
            <person name="Turgeon B."/>
            <person name="Goodwin S."/>
            <person name="Spatafora J."/>
            <person name="Crous P."/>
            <person name="Grigoriev I."/>
        </authorList>
    </citation>
    <scope>NUCLEOTIDE SEQUENCE</scope>
    <source>
        <strain evidence="2">CBS 113818</strain>
    </source>
</reference>
<gene>
    <name evidence="2" type="ORF">CC86DRAFT_380210</name>
</gene>
<feature type="compositionally biased region" description="Basic residues" evidence="1">
    <location>
        <begin position="217"/>
        <end position="228"/>
    </location>
</feature>
<feature type="compositionally biased region" description="Pro residues" evidence="1">
    <location>
        <begin position="190"/>
        <end position="200"/>
    </location>
</feature>
<feature type="region of interest" description="Disordered" evidence="1">
    <location>
        <begin position="174"/>
        <end position="310"/>
    </location>
</feature>
<feature type="compositionally biased region" description="Polar residues" evidence="1">
    <location>
        <begin position="175"/>
        <end position="184"/>
    </location>
</feature>
<keyword evidence="3" id="KW-1185">Reference proteome</keyword>
<dbReference type="AlphaFoldDB" id="A0A6A7AA30"/>
<evidence type="ECO:0000313" key="2">
    <source>
        <dbReference type="EMBL" id="KAF2829517.1"/>
    </source>
</evidence>
<sequence length="334" mass="34735">MATLGDDRQPRADPQRVPSARQGTNVAPSVASRRVSRVSDPARSAAAASAFGDGDATPTESNELVSTPRSNTKTTPGEQGEAHSAQGDSDSAQSNTNAPTTGNTPAVIHDQPGAITAATSPASQPPQTIGGAQTDTPLPQQVDGTTNRDRKSSLDTLTGKVSTLISTIIAKLNPQGAQTNSTPGVEQAPQAPPAPAPIPPRTEETKITITKEPLTKGKARKNKHKHPKISGPAAGGILLIGTSDPAASHLTTASVAPLNPGDPNPGGPTTTSTRRPPREPRGSSPSPSDPSPEKPRPFGSAPNNGVSFLWWRPKKGGRKRRFTLLSYKSRRYDE</sequence>
<feature type="compositionally biased region" description="Low complexity" evidence="1">
    <location>
        <begin position="26"/>
        <end position="50"/>
    </location>
</feature>
<dbReference type="EMBL" id="MU006221">
    <property type="protein sequence ID" value="KAF2829517.1"/>
    <property type="molecule type" value="Genomic_DNA"/>
</dbReference>
<feature type="region of interest" description="Disordered" evidence="1">
    <location>
        <begin position="1"/>
        <end position="155"/>
    </location>
</feature>
<protein>
    <submittedName>
        <fullName evidence="2">Uncharacterized protein</fullName>
    </submittedName>
</protein>
<feature type="compositionally biased region" description="Basic and acidic residues" evidence="1">
    <location>
        <begin position="1"/>
        <end position="14"/>
    </location>
</feature>
<feature type="compositionally biased region" description="Polar residues" evidence="1">
    <location>
        <begin position="58"/>
        <end position="77"/>
    </location>
</feature>